<dbReference type="HOGENOM" id="CLU_169643_0_0_1"/>
<evidence type="ECO:0000256" key="2">
    <source>
        <dbReference type="ARBA" id="ARBA00022980"/>
    </source>
</evidence>
<keyword evidence="3" id="KW-0687">Ribonucleoprotein</keyword>
<dbReference type="AlphaFoldDB" id="A0A0D0BE70"/>
<dbReference type="STRING" id="930992.A0A0D0BE70"/>
<dbReference type="GO" id="GO:0006412">
    <property type="term" value="P:translation"/>
    <property type="evidence" value="ECO:0007669"/>
    <property type="project" value="InterPro"/>
</dbReference>
<dbReference type="InterPro" id="IPR021137">
    <property type="entry name" value="Ribosomal_bL35-like"/>
</dbReference>
<proteinExistence type="inferred from homology"/>
<evidence type="ECO:0000256" key="4">
    <source>
        <dbReference type="ARBA" id="ARBA00072523"/>
    </source>
</evidence>
<dbReference type="PANTHER" id="PTHR33343">
    <property type="entry name" value="54S RIBOSOMAL PROTEIN BL35M"/>
    <property type="match status" value="1"/>
</dbReference>
<reference evidence="5 6" key="1">
    <citation type="submission" date="2014-04" db="EMBL/GenBank/DDBJ databases">
        <authorList>
            <consortium name="DOE Joint Genome Institute"/>
            <person name="Kuo A."/>
            <person name="Ruytinx J."/>
            <person name="Rineau F."/>
            <person name="Colpaert J."/>
            <person name="Kohler A."/>
            <person name="Nagy L.G."/>
            <person name="Floudas D."/>
            <person name="Copeland A."/>
            <person name="Barry K.W."/>
            <person name="Cichocki N."/>
            <person name="Veneault-Fourrey C."/>
            <person name="LaButti K."/>
            <person name="Lindquist E.A."/>
            <person name="Lipzen A."/>
            <person name="Lundell T."/>
            <person name="Morin E."/>
            <person name="Murat C."/>
            <person name="Sun H."/>
            <person name="Tunlid A."/>
            <person name="Henrissat B."/>
            <person name="Grigoriev I.V."/>
            <person name="Hibbett D.S."/>
            <person name="Martin F."/>
            <person name="Nordberg H.P."/>
            <person name="Cantor M.N."/>
            <person name="Hua S.X."/>
        </authorList>
    </citation>
    <scope>NUCLEOTIDE SEQUENCE [LARGE SCALE GENOMIC DNA]</scope>
    <source>
        <strain evidence="5 6">UH-Slu-Lm8-n1</strain>
    </source>
</reference>
<evidence type="ECO:0000256" key="1">
    <source>
        <dbReference type="ARBA" id="ARBA00006598"/>
    </source>
</evidence>
<sequence>MFLSRLLMTAKQFSTSAVTSFPKLKTHSGTKKRWRALSNGKFKRAHAAHSHLNVTKRPGRKNALCQTAYSSGAQTPTLKKLMPYA</sequence>
<protein>
    <recommendedName>
        <fullName evidence="4">Large ribosomal subunit protein bL35c</fullName>
    </recommendedName>
</protein>
<evidence type="ECO:0000313" key="5">
    <source>
        <dbReference type="EMBL" id="KIK48089.1"/>
    </source>
</evidence>
<dbReference type="SUPFAM" id="SSF143034">
    <property type="entry name" value="L35p-like"/>
    <property type="match status" value="1"/>
</dbReference>
<dbReference type="NCBIfam" id="TIGR00001">
    <property type="entry name" value="rpmI_bact"/>
    <property type="match status" value="1"/>
</dbReference>
<accession>A0A0D0BE70</accession>
<dbReference type="Pfam" id="PF01632">
    <property type="entry name" value="Ribosomal_L35p"/>
    <property type="match status" value="1"/>
</dbReference>
<dbReference type="Gene3D" id="4.10.410.60">
    <property type="match status" value="1"/>
</dbReference>
<dbReference type="Proteomes" id="UP000054485">
    <property type="component" value="Unassembled WGS sequence"/>
</dbReference>
<comment type="similarity">
    <text evidence="1">Belongs to the bacterial ribosomal protein bL35 family.</text>
</comment>
<dbReference type="OrthoDB" id="162638at2759"/>
<keyword evidence="2" id="KW-0689">Ribosomal protein</keyword>
<dbReference type="InParanoid" id="A0A0D0BE70"/>
<evidence type="ECO:0000313" key="6">
    <source>
        <dbReference type="Proteomes" id="UP000054485"/>
    </source>
</evidence>
<dbReference type="GO" id="GO:0003735">
    <property type="term" value="F:structural constituent of ribosome"/>
    <property type="evidence" value="ECO:0007669"/>
    <property type="project" value="InterPro"/>
</dbReference>
<dbReference type="FunCoup" id="A0A0D0BE70">
    <property type="interactions" value="40"/>
</dbReference>
<dbReference type="HAMAP" id="MF_00514">
    <property type="entry name" value="Ribosomal_bL35"/>
    <property type="match status" value="1"/>
</dbReference>
<organism evidence="5 6">
    <name type="scientific">Suillus luteus UH-Slu-Lm8-n1</name>
    <dbReference type="NCBI Taxonomy" id="930992"/>
    <lineage>
        <taxon>Eukaryota</taxon>
        <taxon>Fungi</taxon>
        <taxon>Dikarya</taxon>
        <taxon>Basidiomycota</taxon>
        <taxon>Agaricomycotina</taxon>
        <taxon>Agaricomycetes</taxon>
        <taxon>Agaricomycetidae</taxon>
        <taxon>Boletales</taxon>
        <taxon>Suillineae</taxon>
        <taxon>Suillaceae</taxon>
        <taxon>Suillus</taxon>
    </lineage>
</organism>
<name>A0A0D0BE70_9AGAM</name>
<dbReference type="GO" id="GO:0015934">
    <property type="term" value="C:large ribosomal subunit"/>
    <property type="evidence" value="ECO:0007669"/>
    <property type="project" value="TreeGrafter"/>
</dbReference>
<dbReference type="FunFam" id="4.10.410.60:FF:000001">
    <property type="entry name" value="50S ribosomal protein L35"/>
    <property type="match status" value="1"/>
</dbReference>
<gene>
    <name evidence="5" type="ORF">CY34DRAFT_798728</name>
</gene>
<keyword evidence="6" id="KW-1185">Reference proteome</keyword>
<reference evidence="6" key="2">
    <citation type="submission" date="2015-01" db="EMBL/GenBank/DDBJ databases">
        <title>Evolutionary Origins and Diversification of the Mycorrhizal Mutualists.</title>
        <authorList>
            <consortium name="DOE Joint Genome Institute"/>
            <consortium name="Mycorrhizal Genomics Consortium"/>
            <person name="Kohler A."/>
            <person name="Kuo A."/>
            <person name="Nagy L.G."/>
            <person name="Floudas D."/>
            <person name="Copeland A."/>
            <person name="Barry K.W."/>
            <person name="Cichocki N."/>
            <person name="Veneault-Fourrey C."/>
            <person name="LaButti K."/>
            <person name="Lindquist E.A."/>
            <person name="Lipzen A."/>
            <person name="Lundell T."/>
            <person name="Morin E."/>
            <person name="Murat C."/>
            <person name="Riley R."/>
            <person name="Ohm R."/>
            <person name="Sun H."/>
            <person name="Tunlid A."/>
            <person name="Henrissat B."/>
            <person name="Grigoriev I.V."/>
            <person name="Hibbett D.S."/>
            <person name="Martin F."/>
        </authorList>
    </citation>
    <scope>NUCLEOTIDE SEQUENCE [LARGE SCALE GENOMIC DNA]</scope>
    <source>
        <strain evidence="6">UH-Slu-Lm8-n1</strain>
    </source>
</reference>
<evidence type="ECO:0000256" key="3">
    <source>
        <dbReference type="ARBA" id="ARBA00023274"/>
    </source>
</evidence>
<dbReference type="InterPro" id="IPR037229">
    <property type="entry name" value="Ribosomal_bL35_sf"/>
</dbReference>
<dbReference type="InterPro" id="IPR001706">
    <property type="entry name" value="Ribosomal_bL35"/>
</dbReference>
<dbReference type="EMBL" id="KN835141">
    <property type="protein sequence ID" value="KIK48089.1"/>
    <property type="molecule type" value="Genomic_DNA"/>
</dbReference>
<dbReference type="PANTHER" id="PTHR33343:SF1">
    <property type="entry name" value="LARGE RIBOSOMAL SUBUNIT PROTEIN BL35M"/>
    <property type="match status" value="1"/>
</dbReference>